<comment type="caution">
    <text evidence="1">The sequence shown here is derived from an EMBL/GenBank/DDBJ whole genome shotgun (WGS) entry which is preliminary data.</text>
</comment>
<keyword evidence="2" id="KW-1185">Reference proteome</keyword>
<name>A0AAV3YU00_9GAST</name>
<organism evidence="1 2">
    <name type="scientific">Plakobranchus ocellatus</name>
    <dbReference type="NCBI Taxonomy" id="259542"/>
    <lineage>
        <taxon>Eukaryota</taxon>
        <taxon>Metazoa</taxon>
        <taxon>Spiralia</taxon>
        <taxon>Lophotrochozoa</taxon>
        <taxon>Mollusca</taxon>
        <taxon>Gastropoda</taxon>
        <taxon>Heterobranchia</taxon>
        <taxon>Euthyneura</taxon>
        <taxon>Panpulmonata</taxon>
        <taxon>Sacoglossa</taxon>
        <taxon>Placobranchoidea</taxon>
        <taxon>Plakobranchidae</taxon>
        <taxon>Plakobranchus</taxon>
    </lineage>
</organism>
<sequence>MGKQDPLKPLAANLLKNSTGKRFSIQTQLLTAKTPPHPIPETRNSAKCDDVLTTVPEVKATRQMKFLKG</sequence>
<evidence type="ECO:0000313" key="2">
    <source>
        <dbReference type="Proteomes" id="UP000735302"/>
    </source>
</evidence>
<accession>A0AAV3YU00</accession>
<evidence type="ECO:0000313" key="1">
    <source>
        <dbReference type="EMBL" id="GFN86027.1"/>
    </source>
</evidence>
<dbReference type="Proteomes" id="UP000735302">
    <property type="component" value="Unassembled WGS sequence"/>
</dbReference>
<dbReference type="AlphaFoldDB" id="A0AAV3YU00"/>
<reference evidence="1 2" key="1">
    <citation type="journal article" date="2021" name="Elife">
        <title>Chloroplast acquisition without the gene transfer in kleptoplastic sea slugs, Plakobranchus ocellatus.</title>
        <authorList>
            <person name="Maeda T."/>
            <person name="Takahashi S."/>
            <person name="Yoshida T."/>
            <person name="Shimamura S."/>
            <person name="Takaki Y."/>
            <person name="Nagai Y."/>
            <person name="Toyoda A."/>
            <person name="Suzuki Y."/>
            <person name="Arimoto A."/>
            <person name="Ishii H."/>
            <person name="Satoh N."/>
            <person name="Nishiyama T."/>
            <person name="Hasebe M."/>
            <person name="Maruyama T."/>
            <person name="Minagawa J."/>
            <person name="Obokata J."/>
            <person name="Shigenobu S."/>
        </authorList>
    </citation>
    <scope>NUCLEOTIDE SEQUENCE [LARGE SCALE GENOMIC DNA]</scope>
</reference>
<gene>
    <name evidence="1" type="ORF">PoB_001253300</name>
</gene>
<proteinExistence type="predicted"/>
<protein>
    <submittedName>
        <fullName evidence="1">Uncharacterized protein</fullName>
    </submittedName>
</protein>
<dbReference type="EMBL" id="BLXT01001485">
    <property type="protein sequence ID" value="GFN86027.1"/>
    <property type="molecule type" value="Genomic_DNA"/>
</dbReference>